<keyword evidence="1" id="KW-0520">NAD</keyword>
<proteinExistence type="predicted"/>
<evidence type="ECO:0000256" key="1">
    <source>
        <dbReference type="ARBA" id="ARBA00023027"/>
    </source>
</evidence>
<reference evidence="3" key="1">
    <citation type="submission" date="2010-01" db="EMBL/GenBank/DDBJ databases">
        <title>Genome fragments of uncultured bacteria from the North Pacific Subtropical Gyre.</title>
        <authorList>
            <person name="Pham V.D."/>
            <person name="DeLong E.F."/>
        </authorList>
    </citation>
    <scope>NUCLEOTIDE SEQUENCE</scope>
</reference>
<dbReference type="Gene3D" id="3.40.50.720">
    <property type="entry name" value="NAD(P)-binding Rossmann-like Domain"/>
    <property type="match status" value="1"/>
</dbReference>
<accession>E7C9Y5</accession>
<dbReference type="PRINTS" id="PR01713">
    <property type="entry name" value="NUCEPIMERASE"/>
</dbReference>
<name>E7C9Y5_9PROT</name>
<dbReference type="InterPro" id="IPR036291">
    <property type="entry name" value="NAD(P)-bd_dom_sf"/>
</dbReference>
<evidence type="ECO:0000313" key="3">
    <source>
        <dbReference type="EMBL" id="ADH42969.1"/>
    </source>
</evidence>
<dbReference type="SUPFAM" id="SSF51735">
    <property type="entry name" value="NAD(P)-binding Rossmann-fold domains"/>
    <property type="match status" value="1"/>
</dbReference>
<feature type="domain" description="NAD-dependent epimerase/dehydratase" evidence="2">
    <location>
        <begin position="3"/>
        <end position="249"/>
    </location>
</feature>
<protein>
    <submittedName>
        <fullName evidence="3">Nucleoside-diphosphate-sugar epimerases</fullName>
    </submittedName>
</protein>
<dbReference type="PANTHER" id="PTHR43574">
    <property type="entry name" value="EPIMERASE-RELATED"/>
    <property type="match status" value="1"/>
</dbReference>
<dbReference type="Gene3D" id="3.90.25.10">
    <property type="entry name" value="UDP-galactose 4-epimerase, domain 1"/>
    <property type="match status" value="1"/>
</dbReference>
<evidence type="ECO:0000259" key="2">
    <source>
        <dbReference type="Pfam" id="PF01370"/>
    </source>
</evidence>
<dbReference type="Pfam" id="PF01370">
    <property type="entry name" value="Epimerase"/>
    <property type="match status" value="1"/>
</dbReference>
<dbReference type="AlphaFoldDB" id="E7C9Y5"/>
<dbReference type="EMBL" id="GU574703">
    <property type="protein sequence ID" value="ADH42969.1"/>
    <property type="molecule type" value="Genomic_DNA"/>
</dbReference>
<sequence>MKIIVTGAAGFIGMHSCVKFLKSKYYVLGLDNLNNYYDRNLKLNRLKELKKFKKFKFRKIDISNKNLINVFEKYKPDFVLHLAAQAGVRHSISNPDDYTVSNLVGFANVLECSKLCKIKHLIYASSSSVYGNSKKFPLSEDQNDIKPISYYGATKLANELMAYSYSHLFKLPTTGLRFFTVYGPWGRPDMALFLFIDAIKNKKKIKLFNSGNMIRDFTYIDDIATSIEKIINKSPKEKNNTPAKIFNIGSNNPTHLKKYISTLEKVLKVKSLKKNFPMQKGDVKHTHANIKKLRKSINFKPKTSIQTGVKNFVNWYNKYYG</sequence>
<dbReference type="InterPro" id="IPR001509">
    <property type="entry name" value="Epimerase_deHydtase"/>
</dbReference>
<organism evidence="3">
    <name type="scientific">uncultured SAR11 cluster alpha proteobacterium H17925_38M03</name>
    <dbReference type="NCBI Taxonomy" id="715037"/>
    <lineage>
        <taxon>Bacteria</taxon>
        <taxon>Pseudomonadati</taxon>
        <taxon>Pseudomonadota</taxon>
        <taxon>Alphaproteobacteria</taxon>
        <taxon>Candidatus Pelagibacterales</taxon>
        <taxon>environmental samples</taxon>
    </lineage>
</organism>